<feature type="region of interest" description="Disordered" evidence="1">
    <location>
        <begin position="1"/>
        <end position="24"/>
    </location>
</feature>
<evidence type="ECO:0000313" key="2">
    <source>
        <dbReference type="EMBL" id="GFP93532.1"/>
    </source>
</evidence>
<organism evidence="2 3">
    <name type="scientific">Phtheirospermum japonicum</name>
    <dbReference type="NCBI Taxonomy" id="374723"/>
    <lineage>
        <taxon>Eukaryota</taxon>
        <taxon>Viridiplantae</taxon>
        <taxon>Streptophyta</taxon>
        <taxon>Embryophyta</taxon>
        <taxon>Tracheophyta</taxon>
        <taxon>Spermatophyta</taxon>
        <taxon>Magnoliopsida</taxon>
        <taxon>eudicotyledons</taxon>
        <taxon>Gunneridae</taxon>
        <taxon>Pentapetalae</taxon>
        <taxon>asterids</taxon>
        <taxon>lamiids</taxon>
        <taxon>Lamiales</taxon>
        <taxon>Orobanchaceae</taxon>
        <taxon>Orobanchaceae incertae sedis</taxon>
        <taxon>Phtheirospermum</taxon>
    </lineage>
</organism>
<dbReference type="AlphaFoldDB" id="A0A830C5U5"/>
<dbReference type="PANTHER" id="PTHR46519:SF3">
    <property type="entry name" value="RING_U-BOX SUPERFAMILY PROTEIN"/>
    <property type="match status" value="1"/>
</dbReference>
<sequence>MAVAGLHNVSPFGSPFFGDSQVSRPSTRASSLLQMWRELEGDHVVSPSHTPRRQINGLDTSDDMSDSNQGAARSETEHNDNSSVISEQSTELGENERERVRHIFRGWMNSGPTGHSSDGLNLNNRSGSQWLGENECERVRIIREWVQMNDAQQRTNQDGSQIEQVRDGLAVSHPEIGARRPFRRICGRQTLVDLLVRAQCERKRELECLLEQSPVSEFAHRNRIQALLRGRFLRNERSIPDKRPSSVAATELGLLRQRHTVSGLREGFLSKLDNSSASVNSAESDDSSSSDENNGELESTDMEREITDTQSASDFESAADGNRSQQELVLHVIEIEINAEEVSLDTDINQQQVSSDVESALSAVEPVLDSEAIEQELNTTITDETPLEHEDINYDESISGVSFDHELAPELEGNNNSEQFEWRRDAISPWQESPANQLVPDLQDQMQESREDNLQEAIDSWLDVPAGDGGVSDGPNRTFYFPDDDNAQSMEIRELFSRRRVSSLLRSGFRESLDQVLQSHVERQGNHASGDWESDDAPLSPSLVEQEMGQHNDDGLAWSLSEADEGNLFAPTSTLEWEVVNELRIDIARLQQRLNNMQNVGTCAPVPNVQKDWSRVQENVQCAGPQ</sequence>
<gene>
    <name evidence="2" type="ORF">PHJA_001497600</name>
</gene>
<name>A0A830C5U5_9LAMI</name>
<feature type="compositionally biased region" description="Acidic residues" evidence="1">
    <location>
        <begin position="283"/>
        <end position="300"/>
    </location>
</feature>
<reference evidence="2" key="1">
    <citation type="submission" date="2020-07" db="EMBL/GenBank/DDBJ databases">
        <title>Ethylene signaling mediates host invasion by parasitic plants.</title>
        <authorList>
            <person name="Yoshida S."/>
        </authorList>
    </citation>
    <scope>NUCLEOTIDE SEQUENCE</scope>
    <source>
        <strain evidence="2">Okayama</strain>
    </source>
</reference>
<keyword evidence="3" id="KW-1185">Reference proteome</keyword>
<proteinExistence type="predicted"/>
<evidence type="ECO:0000313" key="3">
    <source>
        <dbReference type="Proteomes" id="UP000653305"/>
    </source>
</evidence>
<dbReference type="Proteomes" id="UP000653305">
    <property type="component" value="Unassembled WGS sequence"/>
</dbReference>
<feature type="compositionally biased region" description="Polar residues" evidence="1">
    <location>
        <begin position="81"/>
        <end position="92"/>
    </location>
</feature>
<dbReference type="EMBL" id="BMAC01000318">
    <property type="protein sequence ID" value="GFP93532.1"/>
    <property type="molecule type" value="Genomic_DNA"/>
</dbReference>
<accession>A0A830C5U5</accession>
<protein>
    <submittedName>
        <fullName evidence="2">Uncharacterized protein</fullName>
    </submittedName>
</protein>
<dbReference type="PANTHER" id="PTHR46519">
    <property type="entry name" value="RING/U-BOX SUPERFAMILY PROTEIN"/>
    <property type="match status" value="1"/>
</dbReference>
<feature type="region of interest" description="Disordered" evidence="1">
    <location>
        <begin position="42"/>
        <end position="96"/>
    </location>
</feature>
<evidence type="ECO:0000256" key="1">
    <source>
        <dbReference type="SAM" id="MobiDB-lite"/>
    </source>
</evidence>
<dbReference type="OrthoDB" id="6078042at2759"/>
<feature type="region of interest" description="Disordered" evidence="1">
    <location>
        <begin position="520"/>
        <end position="540"/>
    </location>
</feature>
<feature type="region of interest" description="Disordered" evidence="1">
    <location>
        <begin position="275"/>
        <end position="321"/>
    </location>
</feature>
<comment type="caution">
    <text evidence="2">The sequence shown here is derived from an EMBL/GenBank/DDBJ whole genome shotgun (WGS) entry which is preliminary data.</text>
</comment>